<dbReference type="GeneID" id="113500264"/>
<keyword evidence="2" id="KW-1185">Reference proteome</keyword>
<protein>
    <submittedName>
        <fullName evidence="3">Uncharacterized protein LOC113500264</fullName>
    </submittedName>
</protein>
<dbReference type="KEGG" id="tnl:113500264"/>
<accession>A0A7E5W9B5</accession>
<dbReference type="RefSeq" id="XP_026736786.1">
    <property type="nucleotide sequence ID" value="XM_026880985.1"/>
</dbReference>
<evidence type="ECO:0000313" key="2">
    <source>
        <dbReference type="Proteomes" id="UP000322000"/>
    </source>
</evidence>
<dbReference type="InParanoid" id="A0A7E5W9B5"/>
<evidence type="ECO:0000256" key="1">
    <source>
        <dbReference type="SAM" id="SignalP"/>
    </source>
</evidence>
<keyword evidence="1" id="KW-0732">Signal</keyword>
<proteinExistence type="predicted"/>
<evidence type="ECO:0000313" key="3">
    <source>
        <dbReference type="RefSeq" id="XP_026736786.1"/>
    </source>
</evidence>
<dbReference type="OrthoDB" id="7410140at2759"/>
<dbReference type="Gene3D" id="1.10.238.270">
    <property type="match status" value="1"/>
</dbReference>
<feature type="signal peptide" evidence="1">
    <location>
        <begin position="1"/>
        <end position="17"/>
    </location>
</feature>
<sequence length="183" mass="19973">MYKVVILIAICFAACHAAPGGVFCGETPKNLFRCLTAPLLVSDEATTKCRSTSGQCERINCLFRESKWWSGDAVDKVKFATFLNEYGKKNPQWVPTIEHAKTACLGETLKPQGTDLNCPTFDITHCVYVSFIRFASASSWSTADDCSNAREFARSCPVCPTDCYATAIPIGSCNACYYGPTSS</sequence>
<organism evidence="2 3">
    <name type="scientific">Trichoplusia ni</name>
    <name type="common">Cabbage looper</name>
    <dbReference type="NCBI Taxonomy" id="7111"/>
    <lineage>
        <taxon>Eukaryota</taxon>
        <taxon>Metazoa</taxon>
        <taxon>Ecdysozoa</taxon>
        <taxon>Arthropoda</taxon>
        <taxon>Hexapoda</taxon>
        <taxon>Insecta</taxon>
        <taxon>Pterygota</taxon>
        <taxon>Neoptera</taxon>
        <taxon>Endopterygota</taxon>
        <taxon>Lepidoptera</taxon>
        <taxon>Glossata</taxon>
        <taxon>Ditrysia</taxon>
        <taxon>Noctuoidea</taxon>
        <taxon>Noctuidae</taxon>
        <taxon>Plusiinae</taxon>
        <taxon>Trichoplusia</taxon>
    </lineage>
</organism>
<dbReference type="Proteomes" id="UP000322000">
    <property type="component" value="Chromosome 13"/>
</dbReference>
<name>A0A7E5W9B5_TRINI</name>
<dbReference type="AlphaFoldDB" id="A0A7E5W9B5"/>
<feature type="chain" id="PRO_5028896830" evidence="1">
    <location>
        <begin position="18"/>
        <end position="183"/>
    </location>
</feature>
<reference evidence="3" key="1">
    <citation type="submission" date="2025-08" db="UniProtKB">
        <authorList>
            <consortium name="RefSeq"/>
        </authorList>
    </citation>
    <scope>IDENTIFICATION</scope>
</reference>
<gene>
    <name evidence="3" type="primary">LOC113500264</name>
</gene>